<feature type="domain" description="F-box/LRR-repeat protein 15/At3g58940/PEG3-like LRR" evidence="1">
    <location>
        <begin position="103"/>
        <end position="230"/>
    </location>
</feature>
<gene>
    <name evidence="2" type="ORF">PVAP13_5KG200700</name>
</gene>
<dbReference type="PANTHER" id="PTHR32141">
    <property type="match status" value="1"/>
</dbReference>
<dbReference type="InterPro" id="IPR055411">
    <property type="entry name" value="LRR_FXL15/At3g58940/PEG3-like"/>
</dbReference>
<organism evidence="2 3">
    <name type="scientific">Panicum virgatum</name>
    <name type="common">Blackwell switchgrass</name>
    <dbReference type="NCBI Taxonomy" id="38727"/>
    <lineage>
        <taxon>Eukaryota</taxon>
        <taxon>Viridiplantae</taxon>
        <taxon>Streptophyta</taxon>
        <taxon>Embryophyta</taxon>
        <taxon>Tracheophyta</taxon>
        <taxon>Spermatophyta</taxon>
        <taxon>Magnoliopsida</taxon>
        <taxon>Liliopsida</taxon>
        <taxon>Poales</taxon>
        <taxon>Poaceae</taxon>
        <taxon>PACMAD clade</taxon>
        <taxon>Panicoideae</taxon>
        <taxon>Panicodae</taxon>
        <taxon>Paniceae</taxon>
        <taxon>Panicinae</taxon>
        <taxon>Panicum</taxon>
        <taxon>Panicum sect. Hiantes</taxon>
    </lineage>
</organism>
<dbReference type="AlphaFoldDB" id="A0A8T0SLG1"/>
<accession>A0A8T0SLG1</accession>
<comment type="caution">
    <text evidence="2">The sequence shown here is derived from an EMBL/GenBank/DDBJ whole genome shotgun (WGS) entry which is preliminary data.</text>
</comment>
<dbReference type="Proteomes" id="UP000823388">
    <property type="component" value="Chromosome 5K"/>
</dbReference>
<sequence length="345" mass="39647">MDRFVFLRTRKKRRADHGGAVEVKEGEASAHHEGTNLISLLPDCVLGEIVVLLDTEEGARTAILSHRWRYIWHSAPLNLDDRLRFIYLDRECLQVISQILQAHSGPVRCLAVMLRCLAVSVTHFDRMEEIELEDIVVEDASSLERLVMHDSKYGPSVTIPGPTKLKMLGYLGNGFPIIQLGHTIFKAMVPVSLADQFSTVTILALDMPQLKLKVVIGYLSCFPCLEKLHVKVLLANPFLLMYPWNSYKCALRWNPSSPIECLNRSLKTIALQSYGGRTRVLEVMKLCFIGAYTTRWHKKRHRQLNINSRASRHAKFLFVRQCDLPSRFWMDKCFSRKDPFEETMY</sequence>
<dbReference type="EMBL" id="CM029045">
    <property type="protein sequence ID" value="KAG2597296.1"/>
    <property type="molecule type" value="Genomic_DNA"/>
</dbReference>
<dbReference type="PANTHER" id="PTHR32141:SF179">
    <property type="entry name" value="F-BOX DOMAIN-CONTAINING PROTEIN"/>
    <property type="match status" value="1"/>
</dbReference>
<evidence type="ECO:0000313" key="3">
    <source>
        <dbReference type="Proteomes" id="UP000823388"/>
    </source>
</evidence>
<dbReference type="Pfam" id="PF24758">
    <property type="entry name" value="LRR_At5g56370"/>
    <property type="match status" value="1"/>
</dbReference>
<protein>
    <recommendedName>
        <fullName evidence="1">F-box/LRR-repeat protein 15/At3g58940/PEG3-like LRR domain-containing protein</fullName>
    </recommendedName>
</protein>
<dbReference type="InterPro" id="IPR036047">
    <property type="entry name" value="F-box-like_dom_sf"/>
</dbReference>
<dbReference type="SUPFAM" id="SSF81383">
    <property type="entry name" value="F-box domain"/>
    <property type="match status" value="1"/>
</dbReference>
<name>A0A8T0SLG1_PANVG</name>
<dbReference type="InterPro" id="IPR055302">
    <property type="entry name" value="F-box_dom-containing"/>
</dbReference>
<evidence type="ECO:0000313" key="2">
    <source>
        <dbReference type="EMBL" id="KAG2597296.1"/>
    </source>
</evidence>
<keyword evidence="3" id="KW-1185">Reference proteome</keyword>
<reference evidence="2" key="1">
    <citation type="submission" date="2020-05" db="EMBL/GenBank/DDBJ databases">
        <title>WGS assembly of Panicum virgatum.</title>
        <authorList>
            <person name="Lovell J.T."/>
            <person name="Jenkins J."/>
            <person name="Shu S."/>
            <person name="Juenger T.E."/>
            <person name="Schmutz J."/>
        </authorList>
    </citation>
    <scope>NUCLEOTIDE SEQUENCE</scope>
    <source>
        <strain evidence="2">AP13</strain>
    </source>
</reference>
<evidence type="ECO:0000259" key="1">
    <source>
        <dbReference type="Pfam" id="PF24758"/>
    </source>
</evidence>
<proteinExistence type="predicted"/>